<dbReference type="NCBIfam" id="NF009727">
    <property type="entry name" value="PRK13254.1-1"/>
    <property type="match status" value="1"/>
</dbReference>
<dbReference type="Proteomes" id="UP000885759">
    <property type="component" value="Unassembled WGS sequence"/>
</dbReference>
<comment type="subcellular location">
    <subcellularLocation>
        <location evidence="10">Cell membrane</location>
        <topology evidence="10">Single-pass type II membrane protein</topology>
    </subcellularLocation>
    <subcellularLocation>
        <location evidence="1">Membrane</location>
    </subcellularLocation>
</comment>
<dbReference type="InterPro" id="IPR012340">
    <property type="entry name" value="NA-bd_OB-fold"/>
</dbReference>
<keyword evidence="3 10" id="KW-0812">Transmembrane</keyword>
<comment type="function">
    <text evidence="10">Heme chaperone required for the biogenesis of c-type cytochromes. Transiently binds heme delivered by CcmC and transfers the heme to apo-cytochromes in a process facilitated by CcmF and CcmH.</text>
</comment>
<evidence type="ECO:0000256" key="2">
    <source>
        <dbReference type="ARBA" id="ARBA00022617"/>
    </source>
</evidence>
<keyword evidence="2 10" id="KW-0349">Heme</keyword>
<feature type="topological domain" description="Cytoplasmic" evidence="10">
    <location>
        <begin position="1"/>
        <end position="3"/>
    </location>
</feature>
<evidence type="ECO:0000256" key="3">
    <source>
        <dbReference type="ARBA" id="ARBA00022692"/>
    </source>
</evidence>
<evidence type="ECO:0000256" key="1">
    <source>
        <dbReference type="ARBA" id="ARBA00004370"/>
    </source>
</evidence>
<evidence type="ECO:0000256" key="12">
    <source>
        <dbReference type="SAM" id="Phobius"/>
    </source>
</evidence>
<keyword evidence="8 10" id="KW-0408">Iron</keyword>
<protein>
    <recommendedName>
        <fullName evidence="10">Cytochrome c-type biogenesis protein CcmE</fullName>
    </recommendedName>
    <alternativeName>
        <fullName evidence="10">Cytochrome c maturation protein E</fullName>
    </alternativeName>
    <alternativeName>
        <fullName evidence="10">Heme chaperone CcmE</fullName>
    </alternativeName>
</protein>
<comment type="similarity">
    <text evidence="10">Belongs to the CcmE/CycJ family.</text>
</comment>
<evidence type="ECO:0000256" key="11">
    <source>
        <dbReference type="PIRSR" id="PIRSR604329-50"/>
    </source>
</evidence>
<sequence>MKLKYLVGFLIVMGAIAYLAFGGLGNSLVYYVLPSEYAENPARYEGKRIRLGGLVKEGTVRYDPKSLDLRFVVTDGVVDIPVEHKGTPPELFKDNQGVVVEGRFDGEVFRGENLLIKHSETYQAPPEGGYTPEEVRKLIEEAK</sequence>
<feature type="transmembrane region" description="Helical" evidence="12">
    <location>
        <begin position="6"/>
        <end position="33"/>
    </location>
</feature>
<dbReference type="Pfam" id="PF03100">
    <property type="entry name" value="CcmE"/>
    <property type="match status" value="1"/>
</dbReference>
<accession>A0A7C4VFG1</accession>
<dbReference type="HAMAP" id="MF_01959">
    <property type="entry name" value="CcmE"/>
    <property type="match status" value="1"/>
</dbReference>
<comment type="caution">
    <text evidence="13">The sequence shown here is derived from an EMBL/GenBank/DDBJ whole genome shotgun (WGS) entry which is preliminary data.</text>
</comment>
<feature type="topological domain" description="Extracellular" evidence="10">
    <location>
        <begin position="24"/>
        <end position="143"/>
    </location>
</feature>
<dbReference type="GO" id="GO:0017003">
    <property type="term" value="P:protein-heme linkage"/>
    <property type="evidence" value="ECO:0007669"/>
    <property type="project" value="UniProtKB-UniRule"/>
</dbReference>
<name>A0A7C4VFG1_9DEIN</name>
<dbReference type="GO" id="GO:0005886">
    <property type="term" value="C:plasma membrane"/>
    <property type="evidence" value="ECO:0007669"/>
    <property type="project" value="UniProtKB-SubCell"/>
</dbReference>
<dbReference type="InterPro" id="IPR004329">
    <property type="entry name" value="CcmE"/>
</dbReference>
<dbReference type="GO" id="GO:0046872">
    <property type="term" value="F:metal ion binding"/>
    <property type="evidence" value="ECO:0007669"/>
    <property type="project" value="UniProtKB-KW"/>
</dbReference>
<reference evidence="13" key="1">
    <citation type="journal article" date="2020" name="mSystems">
        <title>Genome- and Community-Level Interaction Insights into Carbon Utilization and Element Cycling Functions of Hydrothermarchaeota in Hydrothermal Sediment.</title>
        <authorList>
            <person name="Zhou Z."/>
            <person name="Liu Y."/>
            <person name="Xu W."/>
            <person name="Pan J."/>
            <person name="Luo Z.H."/>
            <person name="Li M."/>
        </authorList>
    </citation>
    <scope>NUCLEOTIDE SEQUENCE [LARGE SCALE GENOMIC DNA]</scope>
    <source>
        <strain evidence="13">HyVt-570</strain>
    </source>
</reference>
<evidence type="ECO:0000256" key="5">
    <source>
        <dbReference type="ARBA" id="ARBA00022748"/>
    </source>
</evidence>
<evidence type="ECO:0000256" key="6">
    <source>
        <dbReference type="ARBA" id="ARBA00022968"/>
    </source>
</evidence>
<keyword evidence="10" id="KW-1003">Cell membrane</keyword>
<evidence type="ECO:0000256" key="10">
    <source>
        <dbReference type="HAMAP-Rule" id="MF_01959"/>
    </source>
</evidence>
<gene>
    <name evidence="10 13" type="primary">ccmE</name>
    <name evidence="10" type="synonym">cycJ</name>
    <name evidence="13" type="ORF">ENK37_01765</name>
</gene>
<keyword evidence="7 10" id="KW-1133">Transmembrane helix</keyword>
<dbReference type="AlphaFoldDB" id="A0A7C4VFG1"/>
<organism evidence="13">
    <name type="scientific">Oceanithermus profundus</name>
    <dbReference type="NCBI Taxonomy" id="187137"/>
    <lineage>
        <taxon>Bacteria</taxon>
        <taxon>Thermotogati</taxon>
        <taxon>Deinococcota</taxon>
        <taxon>Deinococci</taxon>
        <taxon>Thermales</taxon>
        <taxon>Thermaceae</taxon>
        <taxon>Oceanithermus</taxon>
    </lineage>
</organism>
<keyword evidence="6 10" id="KW-0735">Signal-anchor</keyword>
<dbReference type="Gene3D" id="2.40.50.140">
    <property type="entry name" value="Nucleic acid-binding proteins"/>
    <property type="match status" value="1"/>
</dbReference>
<dbReference type="GO" id="GO:0017004">
    <property type="term" value="P:cytochrome complex assembly"/>
    <property type="evidence" value="ECO:0007669"/>
    <property type="project" value="UniProtKB-KW"/>
</dbReference>
<keyword evidence="9 10" id="KW-0472">Membrane</keyword>
<evidence type="ECO:0000256" key="9">
    <source>
        <dbReference type="ARBA" id="ARBA00023136"/>
    </source>
</evidence>
<dbReference type="EMBL" id="DRPZ01000049">
    <property type="protein sequence ID" value="HGY08770.1"/>
    <property type="molecule type" value="Genomic_DNA"/>
</dbReference>
<evidence type="ECO:0000256" key="7">
    <source>
        <dbReference type="ARBA" id="ARBA00022989"/>
    </source>
</evidence>
<dbReference type="InterPro" id="IPR036127">
    <property type="entry name" value="CcmE-like_sf"/>
</dbReference>
<evidence type="ECO:0000256" key="4">
    <source>
        <dbReference type="ARBA" id="ARBA00022723"/>
    </source>
</evidence>
<dbReference type="SUPFAM" id="SSF82093">
    <property type="entry name" value="Heme chaperone CcmE"/>
    <property type="match status" value="1"/>
</dbReference>
<dbReference type="PANTHER" id="PTHR34128">
    <property type="entry name" value="CYTOCHROME C-TYPE BIOGENESIS PROTEIN CCME HOMOLOG, MITOCHONDRIAL"/>
    <property type="match status" value="1"/>
</dbReference>
<feature type="binding site" description="covalent" evidence="10 11">
    <location>
        <position position="118"/>
    </location>
    <ligand>
        <name>heme</name>
        <dbReference type="ChEBI" id="CHEBI:30413"/>
    </ligand>
</feature>
<keyword evidence="4 10" id="KW-0479">Metal-binding</keyword>
<proteinExistence type="inferred from homology"/>
<dbReference type="PANTHER" id="PTHR34128:SF2">
    <property type="entry name" value="CYTOCHROME C-TYPE BIOGENESIS PROTEIN CCME HOMOLOG, MITOCHONDRIAL"/>
    <property type="match status" value="1"/>
</dbReference>
<keyword evidence="5 10" id="KW-0201">Cytochrome c-type biogenesis</keyword>
<evidence type="ECO:0000313" key="13">
    <source>
        <dbReference type="EMBL" id="HGY08770.1"/>
    </source>
</evidence>
<dbReference type="GO" id="GO:0020037">
    <property type="term" value="F:heme binding"/>
    <property type="evidence" value="ECO:0007669"/>
    <property type="project" value="InterPro"/>
</dbReference>
<feature type="binding site" description="axial binding residue" evidence="10 11">
    <location>
        <position position="122"/>
    </location>
    <ligand>
        <name>heme</name>
        <dbReference type="ChEBI" id="CHEBI:30413"/>
    </ligand>
    <ligandPart>
        <name>Fe</name>
        <dbReference type="ChEBI" id="CHEBI:18248"/>
    </ligandPart>
</feature>
<evidence type="ECO:0000256" key="8">
    <source>
        <dbReference type="ARBA" id="ARBA00023004"/>
    </source>
</evidence>